<feature type="domain" description="CHASE" evidence="2">
    <location>
        <begin position="123"/>
        <end position="189"/>
    </location>
</feature>
<dbReference type="InterPro" id="IPR043128">
    <property type="entry name" value="Rev_trsase/Diguanyl_cyclase"/>
</dbReference>
<dbReference type="EMBL" id="VOGC01000002">
    <property type="protein sequence ID" value="MQN00741.1"/>
    <property type="molecule type" value="Genomic_DNA"/>
</dbReference>
<keyword evidence="1" id="KW-1133">Transmembrane helix</keyword>
<dbReference type="InterPro" id="IPR006189">
    <property type="entry name" value="CHASE_dom"/>
</dbReference>
<dbReference type="PROSITE" id="PS50887">
    <property type="entry name" value="GGDEF"/>
    <property type="match status" value="1"/>
</dbReference>
<proteinExistence type="predicted"/>
<dbReference type="PANTHER" id="PTHR45138:SF9">
    <property type="entry name" value="DIGUANYLATE CYCLASE DGCM-RELATED"/>
    <property type="match status" value="1"/>
</dbReference>
<dbReference type="Proteomes" id="UP000460257">
    <property type="component" value="Unassembled WGS sequence"/>
</dbReference>
<dbReference type="PANTHER" id="PTHR45138">
    <property type="entry name" value="REGULATORY COMPONENTS OF SENSORY TRANSDUCTION SYSTEM"/>
    <property type="match status" value="1"/>
</dbReference>
<evidence type="ECO:0000313" key="5">
    <source>
        <dbReference type="Proteomes" id="UP000460257"/>
    </source>
</evidence>
<dbReference type="AlphaFoldDB" id="A0A6N7IWU5"/>
<dbReference type="PROSITE" id="PS50839">
    <property type="entry name" value="CHASE"/>
    <property type="match status" value="1"/>
</dbReference>
<accession>A0A6N7IWU5</accession>
<dbReference type="SMART" id="SM01079">
    <property type="entry name" value="CHASE"/>
    <property type="match status" value="1"/>
</dbReference>
<sequence length="449" mass="50069">MEKSMSTKKKHIIALCILFAIGITLLNGFLVYYRRQNIAVQKQMAGIDTKIYSDNVVRTMDSAEQVTRVLEFSLKGSKGNTDFFDTTAKQLFAKLNFVNSIQLAPNGVVTRIFPLQGNEKGMIDLMNDPDRGPVVRYGKEHKVITTQGPFDLKQGGKGIAIRDPVFLTDGSFWGFTITVVDATKLIASVTKSIDANNYNYLLEKTESIKKNKYLTVAGQGRLSDPVTYTFSSGASKWKLSIEPKGGWFHSKDFLIIALLGFAIVILITWLSYMLMINSERQKALLEAADIDFLTGILNRQGLDEKTVEYFKKNPGKPFAAIMLDIDNFKIINDCYGHGTGDNALKSLSAALTQTFTGDDIIGRYGGDEFFVLLKNTTPDQIQDLLKKLMDTEIRYKTGVTTYDVVSISVGYASYPKDSSDPEEVVRLADQALYNSKEHGKNRFEAFNGK</sequence>
<feature type="domain" description="GGDEF" evidence="3">
    <location>
        <begin position="316"/>
        <end position="448"/>
    </location>
</feature>
<evidence type="ECO:0000313" key="4">
    <source>
        <dbReference type="EMBL" id="MQN00741.1"/>
    </source>
</evidence>
<keyword evidence="1" id="KW-0472">Membrane</keyword>
<dbReference type="SUPFAM" id="SSF55073">
    <property type="entry name" value="Nucleotide cyclase"/>
    <property type="match status" value="1"/>
</dbReference>
<dbReference type="Gene3D" id="3.30.70.270">
    <property type="match status" value="1"/>
</dbReference>
<dbReference type="InterPro" id="IPR000160">
    <property type="entry name" value="GGDEF_dom"/>
</dbReference>
<keyword evidence="1" id="KW-0812">Transmembrane</keyword>
<reference evidence="4" key="1">
    <citation type="journal article" date="2020" name="Appl. Environ. Microbiol.">
        <title>Medium-Chain Fatty Acid Synthesis by 'Candidatus Weimeria bifida' gen. nov., sp. nov., and 'Candidatus Pseudoramibacter fermentans' sp. nov.</title>
        <authorList>
            <person name="Scarborough M.J."/>
            <person name="Myers K.S."/>
            <person name="Donohue T.J."/>
            <person name="Noguera D.R."/>
        </authorList>
    </citation>
    <scope>NUCLEOTIDE SEQUENCE</scope>
    <source>
        <strain evidence="4">LCO1.1</strain>
    </source>
</reference>
<feature type="transmembrane region" description="Helical" evidence="1">
    <location>
        <begin position="12"/>
        <end position="33"/>
    </location>
</feature>
<dbReference type="NCBIfam" id="TIGR00254">
    <property type="entry name" value="GGDEF"/>
    <property type="match status" value="1"/>
</dbReference>
<dbReference type="InterPro" id="IPR029787">
    <property type="entry name" value="Nucleotide_cyclase"/>
</dbReference>
<name>A0A6N7IWU5_9FIRM</name>
<organism evidence="4 5">
    <name type="scientific">Candidatus Weimeria bifida</name>
    <dbReference type="NCBI Taxonomy" id="2599074"/>
    <lineage>
        <taxon>Bacteria</taxon>
        <taxon>Bacillati</taxon>
        <taxon>Bacillota</taxon>
        <taxon>Clostridia</taxon>
        <taxon>Lachnospirales</taxon>
        <taxon>Lachnospiraceae</taxon>
        <taxon>Candidatus Weimeria</taxon>
    </lineage>
</organism>
<feature type="transmembrane region" description="Helical" evidence="1">
    <location>
        <begin position="253"/>
        <end position="275"/>
    </location>
</feature>
<comment type="caution">
    <text evidence="4">The sequence shown here is derived from an EMBL/GenBank/DDBJ whole genome shotgun (WGS) entry which is preliminary data.</text>
</comment>
<gene>
    <name evidence="4" type="ORF">FRC54_01945</name>
</gene>
<keyword evidence="5" id="KW-1185">Reference proteome</keyword>
<dbReference type="FunFam" id="3.30.70.270:FF:000001">
    <property type="entry name" value="Diguanylate cyclase domain protein"/>
    <property type="match status" value="1"/>
</dbReference>
<evidence type="ECO:0000256" key="1">
    <source>
        <dbReference type="SAM" id="Phobius"/>
    </source>
</evidence>
<dbReference type="SMART" id="SM00267">
    <property type="entry name" value="GGDEF"/>
    <property type="match status" value="1"/>
</dbReference>
<dbReference type="GO" id="GO:0052621">
    <property type="term" value="F:diguanylate cyclase activity"/>
    <property type="evidence" value="ECO:0007669"/>
    <property type="project" value="TreeGrafter"/>
</dbReference>
<protein>
    <submittedName>
        <fullName evidence="4">Sensor domain-containing diguanylate cyclase</fullName>
    </submittedName>
</protein>
<dbReference type="CDD" id="cd01949">
    <property type="entry name" value="GGDEF"/>
    <property type="match status" value="1"/>
</dbReference>
<evidence type="ECO:0000259" key="3">
    <source>
        <dbReference type="PROSITE" id="PS50887"/>
    </source>
</evidence>
<dbReference type="Pfam" id="PF00990">
    <property type="entry name" value="GGDEF"/>
    <property type="match status" value="1"/>
</dbReference>
<dbReference type="InterPro" id="IPR050469">
    <property type="entry name" value="Diguanylate_Cyclase"/>
</dbReference>
<evidence type="ECO:0000259" key="2">
    <source>
        <dbReference type="PROSITE" id="PS50839"/>
    </source>
</evidence>